<evidence type="ECO:0000313" key="2">
    <source>
        <dbReference type="Proteomes" id="UP000000328"/>
    </source>
</evidence>
<dbReference type="EMBL" id="CP002000">
    <property type="protein sequence ID" value="ADJ44428.1"/>
    <property type="molecule type" value="Genomic_DNA"/>
</dbReference>
<sequence>MKVLPCGHLAPAAGARVCTHLTTDNGPACFRVLTGIKTDFDLLCQECADTAAPELLDACVGCFDRAEELAHLGWRGSPEVLLRDRELTGAWTTRSCPVRPLNDRCLAPAPGGWLALTEAGFARIDDEDQWLLGPVVLPEERDVERNDGPERPRGPVLHVSRDGRFAAIVSDYGQLGTDSPLLDGIELREAATGRLTGSFAGPSGRMWAHDGLLYVVAEARLEVWDPAEGARIGLLGGFAPIAHRDGVFAELRNDQLRTWTTPW</sequence>
<dbReference type="KEGG" id="amd:AMED_2633"/>
<gene>
    <name evidence="1" type="ordered locus">AMED_2633</name>
</gene>
<reference evidence="1 2" key="1">
    <citation type="journal article" date="2010" name="Cell Res.">
        <title>Complete genome sequence of the rifamycin SV-producing Amycolatopsis mediterranei U32 revealed its genetic characteristics in phylogeny and metabolism.</title>
        <authorList>
            <person name="Zhao W."/>
            <person name="Zhong Y."/>
            <person name="Yuan H."/>
            <person name="Wang J."/>
            <person name="Zheng H."/>
            <person name="Wang Y."/>
            <person name="Cen X."/>
            <person name="Xu F."/>
            <person name="Bai J."/>
            <person name="Han X."/>
            <person name="Lu G."/>
            <person name="Zhu Y."/>
            <person name="Shao Z."/>
            <person name="Yan H."/>
            <person name="Li C."/>
            <person name="Peng N."/>
            <person name="Zhang Z."/>
            <person name="Zhang Y."/>
            <person name="Lin W."/>
            <person name="Fan Y."/>
            <person name="Qin Z."/>
            <person name="Hu Y."/>
            <person name="Zhu B."/>
            <person name="Wang S."/>
            <person name="Ding X."/>
            <person name="Zhao G.P."/>
        </authorList>
    </citation>
    <scope>NUCLEOTIDE SEQUENCE [LARGE SCALE GENOMIC DNA]</scope>
    <source>
        <strain evidence="2">U-32</strain>
    </source>
</reference>
<proteinExistence type="predicted"/>
<dbReference type="RefSeq" id="WP_013224503.1">
    <property type="nucleotide sequence ID" value="NC_014318.1"/>
</dbReference>
<dbReference type="HOGENOM" id="CLU_1056192_0_0_11"/>
<dbReference type="PATRIC" id="fig|749927.5.peg.2722"/>
<organism evidence="1 2">
    <name type="scientific">Amycolatopsis mediterranei (strain U-32)</name>
    <dbReference type="NCBI Taxonomy" id="749927"/>
    <lineage>
        <taxon>Bacteria</taxon>
        <taxon>Bacillati</taxon>
        <taxon>Actinomycetota</taxon>
        <taxon>Actinomycetes</taxon>
        <taxon>Pseudonocardiales</taxon>
        <taxon>Pseudonocardiaceae</taxon>
        <taxon>Amycolatopsis</taxon>
    </lineage>
</organism>
<evidence type="ECO:0000313" key="1">
    <source>
        <dbReference type="EMBL" id="ADJ44428.1"/>
    </source>
</evidence>
<dbReference type="AlphaFoldDB" id="A0A0H3D4K8"/>
<name>A0A0H3D4K8_AMYMU</name>
<dbReference type="GeneID" id="92870410"/>
<protein>
    <submittedName>
        <fullName evidence="1">Uncharacterized protein</fullName>
    </submittedName>
</protein>
<dbReference type="OrthoDB" id="9765809at2"/>
<accession>A0A0H3D4K8</accession>
<dbReference type="Proteomes" id="UP000000328">
    <property type="component" value="Chromosome"/>
</dbReference>